<gene>
    <name evidence="2" type="ORF">ACFFGN_28635</name>
</gene>
<reference evidence="2 3" key="1">
    <citation type="submission" date="2024-09" db="EMBL/GenBank/DDBJ databases">
        <authorList>
            <person name="Sun Q."/>
            <person name="Mori K."/>
        </authorList>
    </citation>
    <scope>NUCLEOTIDE SEQUENCE [LARGE SCALE GENOMIC DNA]</scope>
    <source>
        <strain evidence="2 3">CGMCC 1.15906</strain>
    </source>
</reference>
<comment type="caution">
    <text evidence="2">The sequence shown here is derived from an EMBL/GenBank/DDBJ whole genome shotgun (WGS) entry which is preliminary data.</text>
</comment>
<evidence type="ECO:0000256" key="1">
    <source>
        <dbReference type="SAM" id="SignalP"/>
    </source>
</evidence>
<protein>
    <submittedName>
        <fullName evidence="2">Uncharacterized protein</fullName>
    </submittedName>
</protein>
<feature type="chain" id="PRO_5045376491" evidence="1">
    <location>
        <begin position="26"/>
        <end position="267"/>
    </location>
</feature>
<dbReference type="InterPro" id="IPR006311">
    <property type="entry name" value="TAT_signal"/>
</dbReference>
<name>A0ABV6QVM9_9ACTN</name>
<dbReference type="RefSeq" id="WP_380053595.1">
    <property type="nucleotide sequence ID" value="NZ_JBHLTC010000037.1"/>
</dbReference>
<dbReference type="Proteomes" id="UP001589890">
    <property type="component" value="Unassembled WGS sequence"/>
</dbReference>
<sequence length="267" mass="28214">MKSTIRRAFVMTVALAAAATGAGLAADTAANATVDMSSTQATVSVAQRPSYLTASPTGKLTLNVYGLLALKGTLKAKTLTGSIVPLKHQTVRVQARRAGETAYRDVVLTGTNALGVYGDDFALGSHHIGADIRVAFRSPYQTIASDFTYVGKIVAQAKFPSVLTTSMPKVLRPAADGTFNFHGYLKVKHPSGKLVPLSNTIVMVRAMGGSMTRYERIAFSNPTSKSGYFTTGRIAGMDGAHGHKIQFLFKSKYGTIASSALYVGKIA</sequence>
<dbReference type="EMBL" id="JBHLTC010000037">
    <property type="protein sequence ID" value="MFC0628071.1"/>
    <property type="molecule type" value="Genomic_DNA"/>
</dbReference>
<keyword evidence="3" id="KW-1185">Reference proteome</keyword>
<evidence type="ECO:0000313" key="2">
    <source>
        <dbReference type="EMBL" id="MFC0628071.1"/>
    </source>
</evidence>
<dbReference type="PROSITE" id="PS51318">
    <property type="entry name" value="TAT"/>
    <property type="match status" value="1"/>
</dbReference>
<feature type="signal peptide" evidence="1">
    <location>
        <begin position="1"/>
        <end position="25"/>
    </location>
</feature>
<proteinExistence type="predicted"/>
<evidence type="ECO:0000313" key="3">
    <source>
        <dbReference type="Proteomes" id="UP001589890"/>
    </source>
</evidence>
<keyword evidence="1" id="KW-0732">Signal</keyword>
<organism evidence="2 3">
    <name type="scientific">Kribbella deserti</name>
    <dbReference type="NCBI Taxonomy" id="1926257"/>
    <lineage>
        <taxon>Bacteria</taxon>
        <taxon>Bacillati</taxon>
        <taxon>Actinomycetota</taxon>
        <taxon>Actinomycetes</taxon>
        <taxon>Propionibacteriales</taxon>
        <taxon>Kribbellaceae</taxon>
        <taxon>Kribbella</taxon>
    </lineage>
</organism>
<accession>A0ABV6QVM9</accession>